<sequence>MNDISLLKELGLSEVARRTHIEAEYLGYIVDKNFEKLARFNVKGFIKILERELDIDFTQWMSEYEAFVSERSQNSEHKSISVSPKISAYTADGGHSNAGLKFLVLTLVLVVAGVIYMLSENNYFNGILNIFEDKNKSVTYTGSVTVRQAAKNLDEVKQESKNATNDENLYAIKNIKPVLPPEENISVAAAIPEVNLSVNTDANETVQPSKEENATENEEQNASVEAPKELQKANTDKIWYLTADTKEIKIVPNKKTWLGVIDLQENKKRSIDIKNSFSIEIGKKQLAVTGHGDINLEIDGQTIKFGDDRPKRFLIEKDKVSLLTYDEFVALNKGKSW</sequence>
<feature type="region of interest" description="Disordered" evidence="1">
    <location>
        <begin position="204"/>
        <end position="228"/>
    </location>
</feature>
<evidence type="ECO:0008006" key="4">
    <source>
        <dbReference type="Google" id="ProtNLM"/>
    </source>
</evidence>
<reference evidence="2 3" key="1">
    <citation type="submission" date="2016-07" db="EMBL/GenBank/DDBJ databases">
        <title>Comparative genomics of the Campylobacter concisus group.</title>
        <authorList>
            <person name="Miller W.G."/>
            <person name="Yee E."/>
            <person name="Chapman M.H."/>
            <person name="Huynh S."/>
            <person name="Bono J.L."/>
            <person name="On S.L.W."/>
            <person name="StLeger J."/>
            <person name="Foster G."/>
            <person name="Parker C.T."/>
        </authorList>
    </citation>
    <scope>NUCLEOTIDE SEQUENCE [LARGE SCALE GENOMIC DNA]</scope>
    <source>
        <strain evidence="2 3">ATCC 33238</strain>
    </source>
</reference>
<evidence type="ECO:0000256" key="1">
    <source>
        <dbReference type="SAM" id="MobiDB-lite"/>
    </source>
</evidence>
<dbReference type="Gene3D" id="1.10.260.40">
    <property type="entry name" value="lambda repressor-like DNA-binding domains"/>
    <property type="match status" value="1"/>
</dbReference>
<proteinExistence type="predicted"/>
<gene>
    <name evidence="2" type="ORF">CRECT_2132</name>
</gene>
<dbReference type="EMBL" id="CP012543">
    <property type="protein sequence ID" value="QCD47735.1"/>
    <property type="molecule type" value="Genomic_DNA"/>
</dbReference>
<name>A0A6G5QPU4_CAMRE</name>
<dbReference type="RefSeq" id="WP_002943638.1">
    <property type="nucleotide sequence ID" value="NZ_CP012543.1"/>
</dbReference>
<dbReference type="GO" id="GO:0003677">
    <property type="term" value="F:DNA binding"/>
    <property type="evidence" value="ECO:0007669"/>
    <property type="project" value="InterPro"/>
</dbReference>
<dbReference type="KEGG" id="crx:CRECT_2132"/>
<evidence type="ECO:0000313" key="2">
    <source>
        <dbReference type="EMBL" id="QCD47735.1"/>
    </source>
</evidence>
<dbReference type="AlphaFoldDB" id="A0A6G5QPU4"/>
<accession>A0A6G5QPU4</accession>
<dbReference type="Proteomes" id="UP000502377">
    <property type="component" value="Chromosome"/>
</dbReference>
<organism evidence="2 3">
    <name type="scientific">Campylobacter rectus</name>
    <name type="common">Wolinella recta</name>
    <dbReference type="NCBI Taxonomy" id="203"/>
    <lineage>
        <taxon>Bacteria</taxon>
        <taxon>Pseudomonadati</taxon>
        <taxon>Campylobacterota</taxon>
        <taxon>Epsilonproteobacteria</taxon>
        <taxon>Campylobacterales</taxon>
        <taxon>Campylobacteraceae</taxon>
        <taxon>Campylobacter</taxon>
    </lineage>
</organism>
<protein>
    <recommendedName>
        <fullName evidence="4">DUF4115 domain-containing protein</fullName>
    </recommendedName>
</protein>
<dbReference type="InterPro" id="IPR010982">
    <property type="entry name" value="Lambda_DNA-bd_dom_sf"/>
</dbReference>
<evidence type="ECO:0000313" key="3">
    <source>
        <dbReference type="Proteomes" id="UP000502377"/>
    </source>
</evidence>